<organism evidence="4 5">
    <name type="scientific">Candidatus Berkelbacteria bacterium CG03_land_8_20_14_0_80_40_36</name>
    <dbReference type="NCBI Taxonomy" id="1974509"/>
    <lineage>
        <taxon>Bacteria</taxon>
        <taxon>Candidatus Berkelbacteria</taxon>
    </lineage>
</organism>
<feature type="binding site" evidence="2">
    <location>
        <position position="105"/>
    </location>
    <ligand>
        <name>Mg(2+)</name>
        <dbReference type="ChEBI" id="CHEBI:18420"/>
    </ligand>
</feature>
<comment type="function">
    <text evidence="2">Poorly processive, error-prone DNA polymerase involved in untargeted mutagenesis. Copies undamaged DNA at stalled replication forks, which arise in vivo from mismatched or misaligned primer ends. These misaligned primers can be extended by PolIV. Exhibits no 3'-5' exonuclease (proofreading) activity. May be involved in translesional synthesis, in conjunction with the beta clamp from PolIII.</text>
</comment>
<dbReference type="Pfam" id="PF00817">
    <property type="entry name" value="IMS"/>
    <property type="match status" value="1"/>
</dbReference>
<dbReference type="InterPro" id="IPR001126">
    <property type="entry name" value="UmuC"/>
</dbReference>
<feature type="site" description="Substrate discrimination" evidence="2">
    <location>
        <position position="15"/>
    </location>
</feature>
<dbReference type="InterPro" id="IPR022880">
    <property type="entry name" value="DNApol_IV"/>
</dbReference>
<comment type="catalytic activity">
    <reaction evidence="2">
        <text>DNA(n) + a 2'-deoxyribonucleoside 5'-triphosphate = DNA(n+1) + diphosphate</text>
        <dbReference type="Rhea" id="RHEA:22508"/>
        <dbReference type="Rhea" id="RHEA-COMP:17339"/>
        <dbReference type="Rhea" id="RHEA-COMP:17340"/>
        <dbReference type="ChEBI" id="CHEBI:33019"/>
        <dbReference type="ChEBI" id="CHEBI:61560"/>
        <dbReference type="ChEBI" id="CHEBI:173112"/>
        <dbReference type="EC" id="2.7.7.7"/>
    </reaction>
</comment>
<keyword evidence="2" id="KW-0234">DNA repair</keyword>
<feature type="domain" description="UmuC" evidence="3">
    <location>
        <begin position="6"/>
        <end position="226"/>
    </location>
</feature>
<dbReference type="InterPro" id="IPR036775">
    <property type="entry name" value="DNA_pol_Y-fam_lit_finger_sf"/>
</dbReference>
<dbReference type="Gene3D" id="3.30.70.270">
    <property type="match status" value="1"/>
</dbReference>
<keyword evidence="2" id="KW-0515">Mutator protein</keyword>
<keyword evidence="2" id="KW-0235">DNA replication</keyword>
<keyword evidence="2" id="KW-0479">Metal-binding</keyword>
<comment type="subunit">
    <text evidence="2">Monomer.</text>
</comment>
<dbReference type="SUPFAM" id="SSF100879">
    <property type="entry name" value="Lesion bypass DNA polymerase (Y-family), little finger domain"/>
    <property type="match status" value="1"/>
</dbReference>
<dbReference type="GO" id="GO:0000287">
    <property type="term" value="F:magnesium ion binding"/>
    <property type="evidence" value="ECO:0007669"/>
    <property type="project" value="UniProtKB-UniRule"/>
</dbReference>
<comment type="cofactor">
    <cofactor evidence="2">
        <name>Mg(2+)</name>
        <dbReference type="ChEBI" id="CHEBI:18420"/>
    </cofactor>
    <text evidence="2">Binds 2 magnesium ions per subunit.</text>
</comment>
<comment type="subcellular location">
    <subcellularLocation>
        <location evidence="2">Cytoplasm</location>
    </subcellularLocation>
</comment>
<keyword evidence="2" id="KW-0238">DNA-binding</keyword>
<gene>
    <name evidence="2" type="primary">dinB</name>
    <name evidence="4" type="ORF">COS38_00500</name>
</gene>
<dbReference type="GO" id="GO:0003887">
    <property type="term" value="F:DNA-directed DNA polymerase activity"/>
    <property type="evidence" value="ECO:0007669"/>
    <property type="project" value="UniProtKB-UniRule"/>
</dbReference>
<protein>
    <recommendedName>
        <fullName evidence="2">DNA polymerase IV</fullName>
        <shortName evidence="2">Pol IV</shortName>
        <ecNumber evidence="2">2.7.7.7</ecNumber>
    </recommendedName>
</protein>
<evidence type="ECO:0000256" key="2">
    <source>
        <dbReference type="HAMAP-Rule" id="MF_01113"/>
    </source>
</evidence>
<dbReference type="AlphaFoldDB" id="A0A2M7CJ45"/>
<evidence type="ECO:0000313" key="4">
    <source>
        <dbReference type="EMBL" id="PIV25649.1"/>
    </source>
</evidence>
<accession>A0A2M7CJ45</accession>
<dbReference type="Pfam" id="PF11799">
    <property type="entry name" value="IMS_C"/>
    <property type="match status" value="1"/>
</dbReference>
<dbReference type="Gene3D" id="3.30.1490.100">
    <property type="entry name" value="DNA polymerase, Y-family, little finger domain"/>
    <property type="match status" value="1"/>
</dbReference>
<keyword evidence="2" id="KW-0239">DNA-directed DNA polymerase</keyword>
<dbReference type="Proteomes" id="UP000229966">
    <property type="component" value="Unassembled WGS sequence"/>
</dbReference>
<dbReference type="PROSITE" id="PS50173">
    <property type="entry name" value="UMUC"/>
    <property type="match status" value="1"/>
</dbReference>
<dbReference type="GO" id="GO:0005829">
    <property type="term" value="C:cytosol"/>
    <property type="evidence" value="ECO:0007669"/>
    <property type="project" value="TreeGrafter"/>
</dbReference>
<dbReference type="EMBL" id="PEUM01000013">
    <property type="protein sequence ID" value="PIV25649.1"/>
    <property type="molecule type" value="Genomic_DNA"/>
</dbReference>
<dbReference type="EC" id="2.7.7.7" evidence="2"/>
<dbReference type="InterPro" id="IPR050116">
    <property type="entry name" value="DNA_polymerase-Y"/>
</dbReference>
<dbReference type="PANTHER" id="PTHR11076">
    <property type="entry name" value="DNA REPAIR POLYMERASE UMUC / TRANSFERASE FAMILY MEMBER"/>
    <property type="match status" value="1"/>
</dbReference>
<keyword evidence="2" id="KW-0460">Magnesium</keyword>
<dbReference type="PANTHER" id="PTHR11076:SF33">
    <property type="entry name" value="DNA POLYMERASE KAPPA"/>
    <property type="match status" value="1"/>
</dbReference>
<evidence type="ECO:0000313" key="5">
    <source>
        <dbReference type="Proteomes" id="UP000229966"/>
    </source>
</evidence>
<dbReference type="GO" id="GO:0003684">
    <property type="term" value="F:damaged DNA binding"/>
    <property type="evidence" value="ECO:0007669"/>
    <property type="project" value="InterPro"/>
</dbReference>
<dbReference type="CDD" id="cd03586">
    <property type="entry name" value="PolY_Pol_IV_kappa"/>
    <property type="match status" value="1"/>
</dbReference>
<name>A0A2M7CJ45_9BACT</name>
<feature type="active site" evidence="2">
    <location>
        <position position="106"/>
    </location>
</feature>
<proteinExistence type="inferred from homology"/>
<comment type="caution">
    <text evidence="4">The sequence shown here is derived from an EMBL/GenBank/DDBJ whole genome shotgun (WGS) entry which is preliminary data.</text>
</comment>
<evidence type="ECO:0000259" key="3">
    <source>
        <dbReference type="PROSITE" id="PS50173"/>
    </source>
</evidence>
<dbReference type="SUPFAM" id="SSF56672">
    <property type="entry name" value="DNA/RNA polymerases"/>
    <property type="match status" value="1"/>
</dbReference>
<dbReference type="GO" id="GO:0042276">
    <property type="term" value="P:error-prone translesion synthesis"/>
    <property type="evidence" value="ECO:0007669"/>
    <property type="project" value="TreeGrafter"/>
</dbReference>
<feature type="binding site" evidence="2">
    <location>
        <position position="10"/>
    </location>
    <ligand>
        <name>Mg(2+)</name>
        <dbReference type="ChEBI" id="CHEBI:18420"/>
    </ligand>
</feature>
<dbReference type="InterPro" id="IPR043502">
    <property type="entry name" value="DNA/RNA_pol_sf"/>
</dbReference>
<dbReference type="Gene3D" id="3.40.1170.60">
    <property type="match status" value="1"/>
</dbReference>
<reference evidence="5" key="1">
    <citation type="submission" date="2017-09" db="EMBL/GenBank/DDBJ databases">
        <title>Depth-based differentiation of microbial function through sediment-hosted aquifers and enrichment of novel symbionts in the deep terrestrial subsurface.</title>
        <authorList>
            <person name="Probst A.J."/>
            <person name="Ladd B."/>
            <person name="Jarett J.K."/>
            <person name="Geller-Mcgrath D.E."/>
            <person name="Sieber C.M.K."/>
            <person name="Emerson J.B."/>
            <person name="Anantharaman K."/>
            <person name="Thomas B.C."/>
            <person name="Malmstrom R."/>
            <person name="Stieglmeier M."/>
            <person name="Klingl A."/>
            <person name="Woyke T."/>
            <person name="Ryan C.M."/>
            <person name="Banfield J.F."/>
        </authorList>
    </citation>
    <scope>NUCLEOTIDE SEQUENCE [LARGE SCALE GENOMIC DNA]</scope>
</reference>
<comment type="similarity">
    <text evidence="1 2">Belongs to the DNA polymerase type-Y family.</text>
</comment>
<dbReference type="GO" id="GO:0006261">
    <property type="term" value="P:DNA-templated DNA replication"/>
    <property type="evidence" value="ECO:0007669"/>
    <property type="project" value="UniProtKB-UniRule"/>
</dbReference>
<evidence type="ECO:0000256" key="1">
    <source>
        <dbReference type="ARBA" id="ARBA00010945"/>
    </source>
</evidence>
<dbReference type="GO" id="GO:0006281">
    <property type="term" value="P:DNA repair"/>
    <property type="evidence" value="ECO:0007669"/>
    <property type="project" value="UniProtKB-UniRule"/>
</dbReference>
<keyword evidence="2" id="KW-0808">Transferase</keyword>
<dbReference type="Gene3D" id="1.10.150.20">
    <property type="entry name" value="5' to 3' exonuclease, C-terminal subdomain"/>
    <property type="match status" value="1"/>
</dbReference>
<dbReference type="HAMAP" id="MF_01113">
    <property type="entry name" value="DNApol_IV"/>
    <property type="match status" value="1"/>
</dbReference>
<sequence length="453" mass="51015">MPNNIILHIDMDSYFASVEQQANPALRGKAIAIGGKPGERTIVATASREAKKLGIKTAMSTWEAKKILPSLIIVPGNMAKYIDVSQRIFKILRSFTPYVKVFSIDEAFLKIQISKSKSQSLSRVKLGDDNFKCKIKKIARTFYEKNDLHLLPPTWRKAGEIALNIKEKIRREVGEYITGSIGIAPNKIIAKLASEHQKPNGLVIVPPEIANNFLKSKKLTDICGIGAKTARSLAEIDINTISDLQKADPYQLRRRYGIMGLHLQNWVSEKGENNIAPYWITTEEKSIGHSETLKQDVNKIDKILALALRLTHKVGRRLRTRKMCARKIGVNIRFSDFSSQEKTITLASYINETDQIFTRVKKIILKLLSQNFDGQKIRPPVRLIGIWVADLSSQNFMTQSLFAKDKQQTKLCQALDKINDRFGEKSIFKAQTLLIDPEIKIAQGFVGKGSGRE</sequence>
<dbReference type="GO" id="GO:0009432">
    <property type="term" value="P:SOS response"/>
    <property type="evidence" value="ECO:0007669"/>
    <property type="project" value="TreeGrafter"/>
</dbReference>
<keyword evidence="2" id="KW-0963">Cytoplasm</keyword>
<dbReference type="InterPro" id="IPR017961">
    <property type="entry name" value="DNA_pol_Y-fam_little_finger"/>
</dbReference>
<keyword evidence="2" id="KW-0227">DNA damage</keyword>
<keyword evidence="2" id="KW-0548">Nucleotidyltransferase</keyword>
<dbReference type="InterPro" id="IPR043128">
    <property type="entry name" value="Rev_trsase/Diguanyl_cyclase"/>
</dbReference>